<name>A0ABQ0DAQ4_9EUKA</name>
<comment type="caution">
    <text evidence="1">The sequence shown here is derived from an EMBL/GenBank/DDBJ whole genome shotgun (WGS) entry which is preliminary data.</text>
</comment>
<dbReference type="EMBL" id="BAAFRS010000042">
    <property type="protein sequence ID" value="GAB1219767.1"/>
    <property type="molecule type" value="Genomic_DNA"/>
</dbReference>
<dbReference type="Proteomes" id="UP001628156">
    <property type="component" value="Unassembled WGS sequence"/>
</dbReference>
<evidence type="ECO:0000313" key="1">
    <source>
        <dbReference type="EMBL" id="GAB1219767.1"/>
    </source>
</evidence>
<gene>
    <name evidence="1" type="ORF">ENUP19_0042G0011</name>
</gene>
<proteinExistence type="predicted"/>
<evidence type="ECO:0000313" key="2">
    <source>
        <dbReference type="Proteomes" id="UP001628156"/>
    </source>
</evidence>
<reference evidence="1 2" key="1">
    <citation type="journal article" date="2019" name="PLoS Negl. Trop. Dis.">
        <title>Whole genome sequencing of Entamoeba nuttalli reveals mammalian host-related molecular signatures and a novel octapeptide-repeat surface protein.</title>
        <authorList>
            <person name="Tanaka M."/>
            <person name="Makiuchi T."/>
            <person name="Komiyama T."/>
            <person name="Shiina T."/>
            <person name="Osaki K."/>
            <person name="Tachibana H."/>
        </authorList>
    </citation>
    <scope>NUCLEOTIDE SEQUENCE [LARGE SCALE GENOMIC DNA]</scope>
    <source>
        <strain evidence="1 2">P19-061405</strain>
    </source>
</reference>
<keyword evidence="2" id="KW-1185">Reference proteome</keyword>
<organism evidence="1 2">
    <name type="scientific">Entamoeba nuttalli</name>
    <dbReference type="NCBI Taxonomy" id="412467"/>
    <lineage>
        <taxon>Eukaryota</taxon>
        <taxon>Amoebozoa</taxon>
        <taxon>Evosea</taxon>
        <taxon>Archamoebae</taxon>
        <taxon>Mastigamoebida</taxon>
        <taxon>Entamoebidae</taxon>
        <taxon>Entamoeba</taxon>
    </lineage>
</organism>
<protein>
    <submittedName>
        <fullName evidence="1">Uncharacterized protein</fullName>
    </submittedName>
</protein>
<sequence length="57" mass="6918">MHVIFMSFMMSSYSRYHNFIKSSLNTFINYQHQFNHVIEKFNIILDENNDDTTNIPE</sequence>
<accession>A0ABQ0DAQ4</accession>